<dbReference type="InterPro" id="IPR050113">
    <property type="entry name" value="Ub_conjugating_enzyme"/>
</dbReference>
<organism evidence="2 3">
    <name type="scientific">Calicophoron daubneyi</name>
    <name type="common">Rumen fluke</name>
    <name type="synonym">Paramphistomum daubneyi</name>
    <dbReference type="NCBI Taxonomy" id="300641"/>
    <lineage>
        <taxon>Eukaryota</taxon>
        <taxon>Metazoa</taxon>
        <taxon>Spiralia</taxon>
        <taxon>Lophotrochozoa</taxon>
        <taxon>Platyhelminthes</taxon>
        <taxon>Trematoda</taxon>
        <taxon>Digenea</taxon>
        <taxon>Plagiorchiida</taxon>
        <taxon>Pronocephalata</taxon>
        <taxon>Paramphistomoidea</taxon>
        <taxon>Paramphistomidae</taxon>
        <taxon>Calicophoron</taxon>
    </lineage>
</organism>
<accession>A0AAV2T5V2</accession>
<name>A0AAV2T5V2_CALDB</name>
<dbReference type="SUPFAM" id="SSF54495">
    <property type="entry name" value="UBC-like"/>
    <property type="match status" value="1"/>
</dbReference>
<evidence type="ECO:0000313" key="2">
    <source>
        <dbReference type="EMBL" id="CAL5131354.1"/>
    </source>
</evidence>
<gene>
    <name evidence="2" type="ORF">CDAUBV1_LOCUS3776</name>
</gene>
<dbReference type="Gene3D" id="3.10.110.10">
    <property type="entry name" value="Ubiquitin Conjugating Enzyme"/>
    <property type="match status" value="1"/>
</dbReference>
<feature type="domain" description="UBC core" evidence="1">
    <location>
        <begin position="7"/>
        <end position="183"/>
    </location>
</feature>
<dbReference type="InterPro" id="IPR000608">
    <property type="entry name" value="UBC"/>
</dbReference>
<proteinExistence type="predicted"/>
<dbReference type="Proteomes" id="UP001497525">
    <property type="component" value="Unassembled WGS sequence"/>
</dbReference>
<dbReference type="CDD" id="cd23814">
    <property type="entry name" value="UEV_AKTIP"/>
    <property type="match status" value="1"/>
</dbReference>
<dbReference type="PROSITE" id="PS50127">
    <property type="entry name" value="UBC_2"/>
    <property type="match status" value="1"/>
</dbReference>
<sequence>MCDVMSTQGYLVLAELNLVKSHHPPGVFIIPDRRDPLVWLGIISVRSGYYHGGIFHFQLRLPTDFPSKILPKLYLPKGFFHPYVDIRTGELSLSSAFSSWKPGINHIWHVLHHLRCLLTSPTSCVLEHSAQQIHFLSRSSIYEDTKPNHNCSSYANPEAADLIVNHKSVFEENAKACVKQLSLWSKSDQGSADVNGGNFAAEISGWEDNSVIERARQELEAAVNPPPPDAYNCQGYSWIDAKTMSIFSAEPGNEESDS</sequence>
<comment type="caution">
    <text evidence="2">The sequence shown here is derived from an EMBL/GenBank/DDBJ whole genome shotgun (WGS) entry which is preliminary data.</text>
</comment>
<protein>
    <recommendedName>
        <fullName evidence="1">UBC core domain-containing protein</fullName>
    </recommendedName>
</protein>
<evidence type="ECO:0000259" key="1">
    <source>
        <dbReference type="PROSITE" id="PS50127"/>
    </source>
</evidence>
<dbReference type="PANTHER" id="PTHR24067">
    <property type="entry name" value="UBIQUITIN-CONJUGATING ENZYME E2"/>
    <property type="match status" value="1"/>
</dbReference>
<dbReference type="InterPro" id="IPR016135">
    <property type="entry name" value="UBQ-conjugating_enzyme/RWD"/>
</dbReference>
<dbReference type="EMBL" id="CAXLJL010000090">
    <property type="protein sequence ID" value="CAL5131354.1"/>
    <property type="molecule type" value="Genomic_DNA"/>
</dbReference>
<evidence type="ECO:0000313" key="3">
    <source>
        <dbReference type="Proteomes" id="UP001497525"/>
    </source>
</evidence>
<dbReference type="SMART" id="SM00212">
    <property type="entry name" value="UBCc"/>
    <property type="match status" value="1"/>
</dbReference>
<dbReference type="Pfam" id="PF00179">
    <property type="entry name" value="UQ_con"/>
    <property type="match status" value="1"/>
</dbReference>
<dbReference type="AlphaFoldDB" id="A0AAV2T5V2"/>
<reference evidence="2" key="1">
    <citation type="submission" date="2024-06" db="EMBL/GenBank/DDBJ databases">
        <authorList>
            <person name="Liu X."/>
            <person name="Lenzi L."/>
            <person name="Haldenby T S."/>
            <person name="Uol C."/>
        </authorList>
    </citation>
    <scope>NUCLEOTIDE SEQUENCE</scope>
</reference>